<reference evidence="2" key="1">
    <citation type="submission" date="2016-07" db="EMBL/GenBank/DDBJ databases">
        <authorList>
            <person name="Kauffman K."/>
            <person name="Arevalo P."/>
            <person name="Polz M.F."/>
        </authorList>
    </citation>
    <scope>NUCLEOTIDE SEQUENCE</scope>
    <source>
        <strain evidence="2">10N.222.46.E12</strain>
    </source>
</reference>
<name>A0A7Z1MGF2_9VIBR</name>
<dbReference type="InterPro" id="IPR015927">
    <property type="entry name" value="Peptidase_S24_S26A/B/C"/>
</dbReference>
<gene>
    <name evidence="2" type="ORF">BCS90_23700</name>
</gene>
<proteinExistence type="predicted"/>
<organism evidence="2">
    <name type="scientific">Vibrio cyclitrophicus</name>
    <dbReference type="NCBI Taxonomy" id="47951"/>
    <lineage>
        <taxon>Bacteria</taxon>
        <taxon>Pseudomonadati</taxon>
        <taxon>Pseudomonadota</taxon>
        <taxon>Gammaproteobacteria</taxon>
        <taxon>Vibrionales</taxon>
        <taxon>Vibrionaceae</taxon>
        <taxon>Vibrio</taxon>
    </lineage>
</organism>
<accession>A0A7Z1MGF2</accession>
<dbReference type="Gene3D" id="2.10.109.10">
    <property type="entry name" value="Umud Fragment, subunit A"/>
    <property type="match status" value="1"/>
</dbReference>
<evidence type="ECO:0000313" key="2">
    <source>
        <dbReference type="EMBL" id="PMP26110.1"/>
    </source>
</evidence>
<dbReference type="Pfam" id="PF00717">
    <property type="entry name" value="Peptidase_S24"/>
    <property type="match status" value="1"/>
</dbReference>
<dbReference type="EMBL" id="MDBS01000051">
    <property type="protein sequence ID" value="PMP26110.1"/>
    <property type="molecule type" value="Genomic_DNA"/>
</dbReference>
<reference evidence="2" key="2">
    <citation type="journal article" date="2018" name="Nature">
        <title>A major lineage of non-tailed dsDNA viruses as unrecognized killers of marine bacteria.</title>
        <authorList>
            <person name="Kauffman K.M."/>
            <person name="Hussain F.A."/>
            <person name="Yang J."/>
            <person name="Arevalo P."/>
            <person name="Brown J.M."/>
            <person name="Chang W.K."/>
            <person name="VanInsberghe D."/>
            <person name="Elsherbini J."/>
            <person name="Sharma R.S."/>
            <person name="Cutler M.B."/>
            <person name="Kelly L."/>
            <person name="Polz M.F."/>
        </authorList>
    </citation>
    <scope>NUCLEOTIDE SEQUENCE</scope>
    <source>
        <strain evidence="2">10N.222.46.E12</strain>
    </source>
</reference>
<feature type="domain" description="Peptidase S24/S26A/S26B/S26C" evidence="1">
    <location>
        <begin position="40"/>
        <end position="116"/>
    </location>
</feature>
<dbReference type="AlphaFoldDB" id="A0A7Z1MGF2"/>
<protein>
    <recommendedName>
        <fullName evidence="1">Peptidase S24/S26A/S26B/S26C domain-containing protein</fullName>
    </recommendedName>
</protein>
<evidence type="ECO:0000259" key="1">
    <source>
        <dbReference type="Pfam" id="PF00717"/>
    </source>
</evidence>
<sequence length="123" mass="14053">MNDLEAFAKITNTDLLWIITGQNYTQANWLTPNQSIEICRDNSMTPTFTELTPVIIETIKTEQPIHNGVYCIGVTQGIAFRRLQWDEERQGFWLRCDNLHFEPQFSQAPNVIGKVVGAVMPVL</sequence>
<comment type="caution">
    <text evidence="2">The sequence shown here is derived from an EMBL/GenBank/DDBJ whole genome shotgun (WGS) entry which is preliminary data.</text>
</comment>